<organism evidence="2 3">
    <name type="scientific">Tilletiaria anomala (strain ATCC 24038 / CBS 436.72 / UBC 951)</name>
    <dbReference type="NCBI Taxonomy" id="1037660"/>
    <lineage>
        <taxon>Eukaryota</taxon>
        <taxon>Fungi</taxon>
        <taxon>Dikarya</taxon>
        <taxon>Basidiomycota</taxon>
        <taxon>Ustilaginomycotina</taxon>
        <taxon>Exobasidiomycetes</taxon>
        <taxon>Georgefischeriales</taxon>
        <taxon>Tilletiariaceae</taxon>
        <taxon>Tilletiaria</taxon>
    </lineage>
</organism>
<evidence type="ECO:0000313" key="2">
    <source>
        <dbReference type="EMBL" id="KDN38641.1"/>
    </source>
</evidence>
<dbReference type="InParanoid" id="A0A066VAY4"/>
<dbReference type="GeneID" id="25265236"/>
<gene>
    <name evidence="2" type="ORF">K437DRAFT_259338</name>
</gene>
<dbReference type="HOGENOM" id="CLU_733999_0_0_1"/>
<reference evidence="2 3" key="1">
    <citation type="submission" date="2014-05" db="EMBL/GenBank/DDBJ databases">
        <title>Draft genome sequence of a rare smut relative, Tilletiaria anomala UBC 951.</title>
        <authorList>
            <consortium name="DOE Joint Genome Institute"/>
            <person name="Toome M."/>
            <person name="Kuo A."/>
            <person name="Henrissat B."/>
            <person name="Lipzen A."/>
            <person name="Tritt A."/>
            <person name="Yoshinaga Y."/>
            <person name="Zane M."/>
            <person name="Barry K."/>
            <person name="Grigoriev I.V."/>
            <person name="Spatafora J.W."/>
            <person name="Aimea M.C."/>
        </authorList>
    </citation>
    <scope>NUCLEOTIDE SEQUENCE [LARGE SCALE GENOMIC DNA]</scope>
    <source>
        <strain evidence="2 3">UBC 951</strain>
    </source>
</reference>
<feature type="compositionally biased region" description="Low complexity" evidence="1">
    <location>
        <begin position="207"/>
        <end position="237"/>
    </location>
</feature>
<feature type="compositionally biased region" description="Polar residues" evidence="1">
    <location>
        <begin position="39"/>
        <end position="54"/>
    </location>
</feature>
<protein>
    <submittedName>
        <fullName evidence="2">Uncharacterized protein</fullName>
    </submittedName>
</protein>
<feature type="region of interest" description="Disordered" evidence="1">
    <location>
        <begin position="204"/>
        <end position="237"/>
    </location>
</feature>
<evidence type="ECO:0000256" key="1">
    <source>
        <dbReference type="SAM" id="MobiDB-lite"/>
    </source>
</evidence>
<dbReference type="AlphaFoldDB" id="A0A066VAY4"/>
<comment type="caution">
    <text evidence="2">The sequence shown here is derived from an EMBL/GenBank/DDBJ whole genome shotgun (WGS) entry which is preliminary data.</text>
</comment>
<dbReference type="PRINTS" id="PR00929">
    <property type="entry name" value="ATHOOK"/>
</dbReference>
<feature type="region of interest" description="Disordered" evidence="1">
    <location>
        <begin position="326"/>
        <end position="377"/>
    </location>
</feature>
<dbReference type="RefSeq" id="XP_013240783.1">
    <property type="nucleotide sequence ID" value="XM_013385329.1"/>
</dbReference>
<keyword evidence="3" id="KW-1185">Reference proteome</keyword>
<feature type="compositionally biased region" description="Polar residues" evidence="1">
    <location>
        <begin position="8"/>
        <end position="19"/>
    </location>
</feature>
<evidence type="ECO:0000313" key="3">
    <source>
        <dbReference type="Proteomes" id="UP000027361"/>
    </source>
</evidence>
<feature type="compositionally biased region" description="Pro residues" evidence="1">
    <location>
        <begin position="349"/>
        <end position="363"/>
    </location>
</feature>
<dbReference type="GO" id="GO:0003677">
    <property type="term" value="F:DNA binding"/>
    <property type="evidence" value="ECO:0007669"/>
    <property type="project" value="InterPro"/>
</dbReference>
<name>A0A066VAY4_TILAU</name>
<dbReference type="EMBL" id="JMSN01000115">
    <property type="protein sequence ID" value="KDN38641.1"/>
    <property type="molecule type" value="Genomic_DNA"/>
</dbReference>
<accession>A0A066VAY4</accession>
<feature type="compositionally biased region" description="Low complexity" evidence="1">
    <location>
        <begin position="22"/>
        <end position="34"/>
    </location>
</feature>
<sequence>MSYLIGRTRSQASHHQTQMHPAAHAGAASSNHAGEVGAQNGQVNMQLQQGSSAMAQPPAYGGVASNPQQGLLAPEVALPEQKKKGRPKGSKDKNPLLPTGEKKARGRPKGRRDGPRASDAPPRGRPRRDVPRDLSSSPKKTTVTGKKRGRPRKDRSDRAGDGADGAEEQTVDGQLAMGGEFAQHSNFNNMTPYLPPGMSWPEPSFYNNSSNSNGGSWNSSGGQASAQQQQQQYQQAQDMLTLSNAGRNAQMNDGQGQLFSNIAAGASTSGSRSMRQAAGPRRAQLNASGISALEARLHFPLDEFFGLSEQALLDIRARVYKDKQQQAAAAAAANGGGSGQQHQQQHEIMPPPPGHAGPGPMPPLSLVSNQQQSGPGR</sequence>
<feature type="region of interest" description="Disordered" evidence="1">
    <location>
        <begin position="1"/>
        <end position="170"/>
    </location>
</feature>
<proteinExistence type="predicted"/>
<dbReference type="Proteomes" id="UP000027361">
    <property type="component" value="Unassembled WGS sequence"/>
</dbReference>
<feature type="compositionally biased region" description="Polar residues" evidence="1">
    <location>
        <begin position="366"/>
        <end position="377"/>
    </location>
</feature>
<dbReference type="InterPro" id="IPR017956">
    <property type="entry name" value="AT_hook_DNA-bd_motif"/>
</dbReference>